<feature type="domain" description="Mce/MlaD" evidence="8">
    <location>
        <begin position="52"/>
        <end position="140"/>
    </location>
</feature>
<dbReference type="InterPro" id="IPR003399">
    <property type="entry name" value="Mce/MlaD"/>
</dbReference>
<evidence type="ECO:0000256" key="2">
    <source>
        <dbReference type="ARBA" id="ARBA00022475"/>
    </source>
</evidence>
<proteinExistence type="predicted"/>
<evidence type="ECO:0000256" key="1">
    <source>
        <dbReference type="ARBA" id="ARBA00004533"/>
    </source>
</evidence>
<dbReference type="PATRIC" id="fig|1454001.3.peg.2922"/>
<accession>A0A011MTG9</accession>
<keyword evidence="6 7" id="KW-0472">Membrane</keyword>
<evidence type="ECO:0000259" key="8">
    <source>
        <dbReference type="Pfam" id="PF02470"/>
    </source>
</evidence>
<dbReference type="EMBL" id="JFAX01000018">
    <property type="protein sequence ID" value="EXI65876.1"/>
    <property type="molecule type" value="Genomic_DNA"/>
</dbReference>
<organism evidence="9 10">
    <name type="scientific">Candidatus Accumulibacter adjunctus</name>
    <dbReference type="NCBI Taxonomy" id="1454001"/>
    <lineage>
        <taxon>Bacteria</taxon>
        <taxon>Pseudomonadati</taxon>
        <taxon>Pseudomonadota</taxon>
        <taxon>Betaproteobacteria</taxon>
        <taxon>Candidatus Accumulibacter</taxon>
    </lineage>
</organism>
<evidence type="ECO:0000256" key="3">
    <source>
        <dbReference type="ARBA" id="ARBA00022519"/>
    </source>
</evidence>
<evidence type="ECO:0000256" key="4">
    <source>
        <dbReference type="ARBA" id="ARBA00022692"/>
    </source>
</evidence>
<dbReference type="PANTHER" id="PTHR30462">
    <property type="entry name" value="INTERMEMBRANE TRANSPORT PROTEIN PQIB-RELATED"/>
    <property type="match status" value="1"/>
</dbReference>
<protein>
    <submittedName>
        <fullName evidence="9">Paraquat-inducible protein B</fullName>
    </submittedName>
</protein>
<evidence type="ECO:0000256" key="5">
    <source>
        <dbReference type="ARBA" id="ARBA00022989"/>
    </source>
</evidence>
<feature type="domain" description="Mce/MlaD" evidence="8">
    <location>
        <begin position="167"/>
        <end position="227"/>
    </location>
</feature>
<dbReference type="PANTHER" id="PTHR30462:SF0">
    <property type="entry name" value="INTERMEMBRANE TRANSPORT PROTEIN YEBT"/>
    <property type="match status" value="1"/>
</dbReference>
<gene>
    <name evidence="9" type="primary">pqiB</name>
    <name evidence="9" type="ORF">AW08_02901</name>
</gene>
<dbReference type="AlphaFoldDB" id="A0A011MTG9"/>
<comment type="caution">
    <text evidence="9">The sequence shown here is derived from an EMBL/GenBank/DDBJ whole genome shotgun (WGS) entry which is preliminary data.</text>
</comment>
<name>A0A011MTG9_9PROT</name>
<keyword evidence="5 7" id="KW-1133">Transmembrane helix</keyword>
<evidence type="ECO:0000256" key="7">
    <source>
        <dbReference type="SAM" id="Phobius"/>
    </source>
</evidence>
<keyword evidence="4 7" id="KW-0812">Transmembrane</keyword>
<keyword evidence="3" id="KW-0997">Cell inner membrane</keyword>
<dbReference type="STRING" id="1454001.AW08_02901"/>
<keyword evidence="2" id="KW-1003">Cell membrane</keyword>
<evidence type="ECO:0000313" key="9">
    <source>
        <dbReference type="EMBL" id="EXI65876.1"/>
    </source>
</evidence>
<comment type="subcellular location">
    <subcellularLocation>
        <location evidence="1">Cell inner membrane</location>
    </subcellularLocation>
</comment>
<feature type="transmembrane region" description="Helical" evidence="7">
    <location>
        <begin position="26"/>
        <end position="45"/>
    </location>
</feature>
<evidence type="ECO:0000313" key="10">
    <source>
        <dbReference type="Proteomes" id="UP000020218"/>
    </source>
</evidence>
<dbReference type="InterPro" id="IPR051800">
    <property type="entry name" value="PqiA-PqiB_transport"/>
</dbReference>
<dbReference type="GO" id="GO:0005886">
    <property type="term" value="C:plasma membrane"/>
    <property type="evidence" value="ECO:0007669"/>
    <property type="project" value="UniProtKB-SubCell"/>
</dbReference>
<feature type="domain" description="Mce/MlaD" evidence="8">
    <location>
        <begin position="296"/>
        <end position="407"/>
    </location>
</feature>
<dbReference type="Pfam" id="PF02470">
    <property type="entry name" value="MlaD"/>
    <property type="match status" value="3"/>
</dbReference>
<evidence type="ECO:0000256" key="6">
    <source>
        <dbReference type="ARBA" id="ARBA00023136"/>
    </source>
</evidence>
<reference evidence="9" key="1">
    <citation type="submission" date="2014-02" db="EMBL/GenBank/DDBJ databases">
        <title>Expanding our view of genomic diversity in Candidatus Accumulibacter clades.</title>
        <authorList>
            <person name="Skennerton C.T."/>
            <person name="Barr J.J."/>
            <person name="Slater F.R."/>
            <person name="Bond P.L."/>
            <person name="Tyson G.W."/>
        </authorList>
    </citation>
    <scope>NUCLEOTIDE SEQUENCE [LARGE SCALE GENOMIC DNA]</scope>
</reference>
<dbReference type="Proteomes" id="UP000020218">
    <property type="component" value="Unassembled WGS sequence"/>
</dbReference>
<keyword evidence="10" id="KW-1185">Reference proteome</keyword>
<sequence>MAEQHDAQQHSEVPLAQVTARKRGRLSAVWIIPIIAALLGGWIAVQKLLAEGPTIEISFSSAEGLEAGKTTVKYNGVDVGRIDSLKVSPDRQRILASVQMAPETRDWLVDGTAFWIVRARIAGGSVSGLGTLLSGSYIGMQIGSGSERLRSFTALEVPPVVASTAQGRYFRLQASNLGSLDFGTPIYFRRLQVGQVASYALDEDGRGLTIRVFVNAPYDRYVKAETRFWQASGLDFSLDADGLDVRTQSLTSILIGGLAFDTPPENADADPAAVDTVFKLFDDQLTAMKAPERGSLQYVLYFDESVRGLAVGAPMTFLGMPIGEVVSVRLDAKRQKKDVAIRARVLVAAYPQRFLDMMADPQVLTAGRTAITPEMRHELMNRLVARGLRAQLQTGSLLTGQLYVALTYIPTASPASIDWRSDPPVFPAVKGSFTDIEARLTSILTKIEGMPLAAIGKDLQQSLAALAKTLQDVDALVRRWDGELSPELAKTLAEGRRTLAAAERTFDGAGKALAPDSQTMSELQATIVEVRRAAQSIRVLADYLERHPEALLRGKSEETQE</sequence>